<organism evidence="6 7">
    <name type="scientific">Clavelina lepadiformis</name>
    <name type="common">Light-bulb sea squirt</name>
    <name type="synonym">Ascidia lepadiformis</name>
    <dbReference type="NCBI Taxonomy" id="159417"/>
    <lineage>
        <taxon>Eukaryota</taxon>
        <taxon>Metazoa</taxon>
        <taxon>Chordata</taxon>
        <taxon>Tunicata</taxon>
        <taxon>Ascidiacea</taxon>
        <taxon>Aplousobranchia</taxon>
        <taxon>Clavelinidae</taxon>
        <taxon>Clavelina</taxon>
    </lineage>
</organism>
<evidence type="ECO:0000256" key="5">
    <source>
        <dbReference type="RuleBase" id="RU363107"/>
    </source>
</evidence>
<dbReference type="InterPro" id="IPR004895">
    <property type="entry name" value="Prenylated_rab_accept_PRA1"/>
</dbReference>
<evidence type="ECO:0000256" key="3">
    <source>
        <dbReference type="ARBA" id="ARBA00022989"/>
    </source>
</evidence>
<proteinExistence type="inferred from homology"/>
<keyword evidence="2 5" id="KW-0812">Transmembrane</keyword>
<name>A0ABP0FYP8_CLALP</name>
<comment type="subcellular location">
    <subcellularLocation>
        <location evidence="1 5">Membrane</location>
        <topology evidence="1 5">Multi-pass membrane protein</topology>
    </subcellularLocation>
</comment>
<dbReference type="Proteomes" id="UP001642483">
    <property type="component" value="Unassembled WGS sequence"/>
</dbReference>
<keyword evidence="3 5" id="KW-1133">Transmembrane helix</keyword>
<dbReference type="PANTHER" id="PTHR12859:SF0">
    <property type="entry name" value="PRA1 FAMILY PROTEIN"/>
    <property type="match status" value="1"/>
</dbReference>
<gene>
    <name evidence="6" type="ORF">CVLEPA_LOCUS15419</name>
</gene>
<reference evidence="6 7" key="1">
    <citation type="submission" date="2024-02" db="EMBL/GenBank/DDBJ databases">
        <authorList>
            <person name="Daric V."/>
            <person name="Darras S."/>
        </authorList>
    </citation>
    <scope>NUCLEOTIDE SEQUENCE [LARGE SCALE GENOMIC DNA]</scope>
</reference>
<dbReference type="EMBL" id="CAWYQH010000097">
    <property type="protein sequence ID" value="CAK8684433.1"/>
    <property type="molecule type" value="Genomic_DNA"/>
</dbReference>
<accession>A0ABP0FYP8</accession>
<dbReference type="PANTHER" id="PTHR12859">
    <property type="entry name" value="PRA1 PROTEIN"/>
    <property type="match status" value="1"/>
</dbReference>
<comment type="similarity">
    <text evidence="5">Belongs to the PRA1 family.</text>
</comment>
<evidence type="ECO:0000256" key="4">
    <source>
        <dbReference type="ARBA" id="ARBA00023136"/>
    </source>
</evidence>
<dbReference type="Pfam" id="PF03208">
    <property type="entry name" value="PRA1"/>
    <property type="match status" value="1"/>
</dbReference>
<protein>
    <recommendedName>
        <fullName evidence="5">PRA1 family protein</fullName>
    </recommendedName>
</protein>
<evidence type="ECO:0000313" key="7">
    <source>
        <dbReference type="Proteomes" id="UP001642483"/>
    </source>
</evidence>
<feature type="transmembrane region" description="Helical" evidence="5">
    <location>
        <begin position="99"/>
        <end position="117"/>
    </location>
</feature>
<evidence type="ECO:0000256" key="2">
    <source>
        <dbReference type="ARBA" id="ARBA00022692"/>
    </source>
</evidence>
<sequence>MTSNEVHLPPFRNIDDFILASARFGPPDYQNKERWNNRILQNLLYYQTNYFVVALTAFLLVMYISPLETILGGAIVSGLLVVLFYVSQNRTNVEQFKRDYPFAVIFMVTAISTMVMYTFGSIAVFVFSVALPMLLTLLHASFRMRNLKNKVQNKVEAVGLKKTPMGAFLRAFNQDIQISF</sequence>
<feature type="transmembrane region" description="Helical" evidence="5">
    <location>
        <begin position="70"/>
        <end position="87"/>
    </location>
</feature>
<keyword evidence="4 5" id="KW-0472">Membrane</keyword>
<evidence type="ECO:0000313" key="6">
    <source>
        <dbReference type="EMBL" id="CAK8684433.1"/>
    </source>
</evidence>
<feature type="transmembrane region" description="Helical" evidence="5">
    <location>
        <begin position="43"/>
        <end position="64"/>
    </location>
</feature>
<comment type="caution">
    <text evidence="6">The sequence shown here is derived from an EMBL/GenBank/DDBJ whole genome shotgun (WGS) entry which is preliminary data.</text>
</comment>
<feature type="transmembrane region" description="Helical" evidence="5">
    <location>
        <begin position="123"/>
        <end position="142"/>
    </location>
</feature>
<keyword evidence="7" id="KW-1185">Reference proteome</keyword>
<evidence type="ECO:0000256" key="1">
    <source>
        <dbReference type="ARBA" id="ARBA00004141"/>
    </source>
</evidence>